<reference evidence="1" key="1">
    <citation type="submission" date="2020-04" db="EMBL/GenBank/DDBJ databases">
        <authorList>
            <person name="Chiriac C."/>
            <person name="Salcher M."/>
            <person name="Ghai R."/>
            <person name="Kavagutti S V."/>
        </authorList>
    </citation>
    <scope>NUCLEOTIDE SEQUENCE</scope>
</reference>
<gene>
    <name evidence="1" type="ORF">UFOVP570_24</name>
</gene>
<name>A0A6J5MVG5_9CAUD</name>
<accession>A0A6J5MVG5</accession>
<sequence length="42" mass="4917">MTMEELAWQIGELHKQWIIGQLSDRQFVNKVAALMKFANLVK</sequence>
<dbReference type="EMBL" id="LR796541">
    <property type="protein sequence ID" value="CAB4150332.1"/>
    <property type="molecule type" value="Genomic_DNA"/>
</dbReference>
<organism evidence="1">
    <name type="scientific">uncultured Caudovirales phage</name>
    <dbReference type="NCBI Taxonomy" id="2100421"/>
    <lineage>
        <taxon>Viruses</taxon>
        <taxon>Duplodnaviria</taxon>
        <taxon>Heunggongvirae</taxon>
        <taxon>Uroviricota</taxon>
        <taxon>Caudoviricetes</taxon>
        <taxon>Peduoviridae</taxon>
        <taxon>Maltschvirus</taxon>
        <taxon>Maltschvirus maltsch</taxon>
    </lineage>
</organism>
<proteinExistence type="predicted"/>
<protein>
    <submittedName>
        <fullName evidence="1">Uncharacterized protein</fullName>
    </submittedName>
</protein>
<evidence type="ECO:0000313" key="1">
    <source>
        <dbReference type="EMBL" id="CAB4150332.1"/>
    </source>
</evidence>